<proteinExistence type="predicted"/>
<dbReference type="EMBL" id="JAUOQO010000760">
    <property type="protein sequence ID" value="MDO6575491.1"/>
    <property type="molecule type" value="Genomic_DNA"/>
</dbReference>
<dbReference type="PROSITE" id="PS51385">
    <property type="entry name" value="YJEF_N"/>
    <property type="match status" value="1"/>
</dbReference>
<feature type="non-terminal residue" evidence="2">
    <location>
        <position position="1"/>
    </location>
</feature>
<feature type="domain" description="YjeF N-terminal" evidence="1">
    <location>
        <begin position="1"/>
        <end position="81"/>
    </location>
</feature>
<dbReference type="InterPro" id="IPR004443">
    <property type="entry name" value="YjeF_N_dom"/>
</dbReference>
<keyword evidence="3" id="KW-1185">Reference proteome</keyword>
<evidence type="ECO:0000259" key="1">
    <source>
        <dbReference type="PROSITE" id="PS51385"/>
    </source>
</evidence>
<gene>
    <name evidence="2" type="ORF">Q4528_15360</name>
</gene>
<comment type="caution">
    <text evidence="2">The sequence shown here is derived from an EMBL/GenBank/DDBJ whole genome shotgun (WGS) entry which is preliminary data.</text>
</comment>
<protein>
    <submittedName>
        <fullName evidence="2">NAD(P)H-hydrate epimerase</fullName>
    </submittedName>
</protein>
<evidence type="ECO:0000313" key="3">
    <source>
        <dbReference type="Proteomes" id="UP001170310"/>
    </source>
</evidence>
<dbReference type="Proteomes" id="UP001170310">
    <property type="component" value="Unassembled WGS sequence"/>
</dbReference>
<reference evidence="2" key="1">
    <citation type="submission" date="2023-07" db="EMBL/GenBank/DDBJ databases">
        <title>Genome content predicts the carbon catabolic preferences of heterotrophic bacteria.</title>
        <authorList>
            <person name="Gralka M."/>
        </authorList>
    </citation>
    <scope>NUCLEOTIDE SEQUENCE</scope>
    <source>
        <strain evidence="2">E2R20</strain>
    </source>
</reference>
<feature type="non-terminal residue" evidence="2">
    <location>
        <position position="81"/>
    </location>
</feature>
<dbReference type="SUPFAM" id="SSF64153">
    <property type="entry name" value="YjeF N-terminal domain-like"/>
    <property type="match status" value="1"/>
</dbReference>
<dbReference type="Pfam" id="PF03853">
    <property type="entry name" value="YjeF_N"/>
    <property type="match status" value="1"/>
</dbReference>
<organism evidence="2 3">
    <name type="scientific">Staphylococcus pasteuri_A</name>
    <dbReference type="NCBI Taxonomy" id="3062664"/>
    <lineage>
        <taxon>Bacteria</taxon>
        <taxon>Bacillati</taxon>
        <taxon>Bacillota</taxon>
        <taxon>Bacilli</taxon>
        <taxon>Bacillales</taxon>
        <taxon>Staphylococcaceae</taxon>
        <taxon>Staphylococcus</taxon>
    </lineage>
</organism>
<name>A0AAW7YYR5_9STAP</name>
<sequence length="81" mass="8168">IVDGVLGTGITGSLRQPLCDLFAKVNLATAPVLSLDLPSGLCANTGRNLGAVISANATITFIAAKQGLFTGHAAEYVGELV</sequence>
<dbReference type="Gene3D" id="3.40.50.10260">
    <property type="entry name" value="YjeF N-terminal domain"/>
    <property type="match status" value="1"/>
</dbReference>
<dbReference type="AlphaFoldDB" id="A0AAW7YYR5"/>
<dbReference type="InterPro" id="IPR036652">
    <property type="entry name" value="YjeF_N_dom_sf"/>
</dbReference>
<accession>A0AAW7YYR5</accession>
<dbReference type="RefSeq" id="WP_303522586.1">
    <property type="nucleotide sequence ID" value="NZ_JAUOQO010000760.1"/>
</dbReference>
<evidence type="ECO:0000313" key="2">
    <source>
        <dbReference type="EMBL" id="MDO6575491.1"/>
    </source>
</evidence>